<evidence type="ECO:0000256" key="4">
    <source>
        <dbReference type="ARBA" id="ARBA00023136"/>
    </source>
</evidence>
<feature type="transmembrane region" description="Helical" evidence="5">
    <location>
        <begin position="260"/>
        <end position="281"/>
    </location>
</feature>
<keyword evidence="3 5" id="KW-1133">Transmembrane helix</keyword>
<evidence type="ECO:0000313" key="8">
    <source>
        <dbReference type="Proteomes" id="UP001368654"/>
    </source>
</evidence>
<dbReference type="InterPro" id="IPR052524">
    <property type="entry name" value="MFS_Cyanate_Porter"/>
</dbReference>
<dbReference type="InterPro" id="IPR011701">
    <property type="entry name" value="MFS"/>
</dbReference>
<feature type="transmembrane region" description="Helical" evidence="5">
    <location>
        <begin position="221"/>
        <end position="240"/>
    </location>
</feature>
<dbReference type="SUPFAM" id="SSF103473">
    <property type="entry name" value="MFS general substrate transporter"/>
    <property type="match status" value="1"/>
</dbReference>
<feature type="transmembrane region" description="Helical" evidence="5">
    <location>
        <begin position="375"/>
        <end position="396"/>
    </location>
</feature>
<dbReference type="InterPro" id="IPR036259">
    <property type="entry name" value="MFS_trans_sf"/>
</dbReference>
<protein>
    <submittedName>
        <fullName evidence="7">MFS transporter</fullName>
    </submittedName>
</protein>
<feature type="transmembrane region" description="Helical" evidence="5">
    <location>
        <begin position="313"/>
        <end position="333"/>
    </location>
</feature>
<keyword evidence="8" id="KW-1185">Reference proteome</keyword>
<keyword evidence="4 5" id="KW-0472">Membrane</keyword>
<reference evidence="7 8" key="1">
    <citation type="submission" date="2024-02" db="EMBL/GenBank/DDBJ databases">
        <authorList>
            <person name="Saticioglu I.B."/>
        </authorList>
    </citation>
    <scope>NUCLEOTIDE SEQUENCE [LARGE SCALE GENOMIC DNA]</scope>
    <source>
        <strain evidence="7 8">Mu-86</strain>
    </source>
</reference>
<dbReference type="RefSeq" id="WP_337336809.1">
    <property type="nucleotide sequence ID" value="NZ_JBBDGL010000001.1"/>
</dbReference>
<evidence type="ECO:0000256" key="2">
    <source>
        <dbReference type="ARBA" id="ARBA00022692"/>
    </source>
</evidence>
<accession>A0ABU8LSW3</accession>
<feature type="transmembrane region" description="Helical" evidence="5">
    <location>
        <begin position="48"/>
        <end position="69"/>
    </location>
</feature>
<keyword evidence="2 5" id="KW-0812">Transmembrane</keyword>
<evidence type="ECO:0000259" key="6">
    <source>
        <dbReference type="PROSITE" id="PS50850"/>
    </source>
</evidence>
<dbReference type="Proteomes" id="UP001368654">
    <property type="component" value="Unassembled WGS sequence"/>
</dbReference>
<dbReference type="PANTHER" id="PTHR23523:SF2">
    <property type="entry name" value="2-NITROIMIDAZOLE TRANSPORTER"/>
    <property type="match status" value="1"/>
</dbReference>
<dbReference type="InterPro" id="IPR020846">
    <property type="entry name" value="MFS_dom"/>
</dbReference>
<feature type="transmembrane region" description="Helical" evidence="5">
    <location>
        <begin position="105"/>
        <end position="124"/>
    </location>
</feature>
<evidence type="ECO:0000256" key="3">
    <source>
        <dbReference type="ARBA" id="ARBA00022989"/>
    </source>
</evidence>
<evidence type="ECO:0000256" key="1">
    <source>
        <dbReference type="ARBA" id="ARBA00004651"/>
    </source>
</evidence>
<comment type="caution">
    <text evidence="7">The sequence shown here is derived from an EMBL/GenBank/DDBJ whole genome shotgun (WGS) entry which is preliminary data.</text>
</comment>
<feature type="transmembrane region" description="Helical" evidence="5">
    <location>
        <begin position="136"/>
        <end position="159"/>
    </location>
</feature>
<sequence>MNPAPMHPLWQGRSLALIGILLLAFSLRSAVASLSPLFDYIERDFALSAAAIGLIATAPPVCYAIFGLLTPAFERRIGLEPLAVLAFLIVAVGLIARSFATNAVLMLVGTTIIFAAIGVGNILLPPLVKRYFPDRIGLITGLYSATMAVSTFLPPLIAVPVADASNWRASLGMWALFALVAIVPWIALISRARASKLDIDESADVEPPNPRVFSRMLRLPAAWALMVGFGAAGVVAYTSFSWLPRILVDTTGVTPVAAGVLLSLFAAVGLPASLVVPLLVVRYHATRALYGVAVTAGLVGIAGLLWAPALAPWLWVLMLSGPTLLFPLTLVLLNVRTGTHEGAVALSGFVQSVGYGLGAVFPLTIGLIHEATGSWTIPLVILALVILTAIPAGVVASRRHTVEEEWERKHGVW</sequence>
<dbReference type="EMBL" id="JBBDGL010000001">
    <property type="protein sequence ID" value="MEJ1154370.1"/>
    <property type="molecule type" value="Genomic_DNA"/>
</dbReference>
<proteinExistence type="predicted"/>
<feature type="transmembrane region" description="Helical" evidence="5">
    <location>
        <begin position="345"/>
        <end position="369"/>
    </location>
</feature>
<feature type="transmembrane region" description="Helical" evidence="5">
    <location>
        <begin position="288"/>
        <end position="307"/>
    </location>
</feature>
<feature type="transmembrane region" description="Helical" evidence="5">
    <location>
        <begin position="171"/>
        <end position="189"/>
    </location>
</feature>
<dbReference type="Gene3D" id="1.20.1250.20">
    <property type="entry name" value="MFS general substrate transporter like domains"/>
    <property type="match status" value="2"/>
</dbReference>
<evidence type="ECO:0000256" key="5">
    <source>
        <dbReference type="SAM" id="Phobius"/>
    </source>
</evidence>
<dbReference type="PANTHER" id="PTHR23523">
    <property type="match status" value="1"/>
</dbReference>
<evidence type="ECO:0000313" key="7">
    <source>
        <dbReference type="EMBL" id="MEJ1154370.1"/>
    </source>
</evidence>
<gene>
    <name evidence="7" type="ORF">WDU96_01995</name>
</gene>
<feature type="transmembrane region" description="Helical" evidence="5">
    <location>
        <begin position="81"/>
        <end position="99"/>
    </location>
</feature>
<dbReference type="Pfam" id="PF07690">
    <property type="entry name" value="MFS_1"/>
    <property type="match status" value="1"/>
</dbReference>
<feature type="domain" description="Major facilitator superfamily (MFS) profile" evidence="6">
    <location>
        <begin position="14"/>
        <end position="400"/>
    </location>
</feature>
<comment type="subcellular location">
    <subcellularLocation>
        <location evidence="1">Cell membrane</location>
        <topology evidence="1">Multi-pass membrane protein</topology>
    </subcellularLocation>
</comment>
<organism evidence="7 8">
    <name type="scientific">Microbacterium marmarense</name>
    <dbReference type="NCBI Taxonomy" id="3122051"/>
    <lineage>
        <taxon>Bacteria</taxon>
        <taxon>Bacillati</taxon>
        <taxon>Actinomycetota</taxon>
        <taxon>Actinomycetes</taxon>
        <taxon>Micrococcales</taxon>
        <taxon>Microbacteriaceae</taxon>
        <taxon>Microbacterium</taxon>
    </lineage>
</organism>
<name>A0ABU8LSW3_9MICO</name>
<dbReference type="PROSITE" id="PS50850">
    <property type="entry name" value="MFS"/>
    <property type="match status" value="1"/>
</dbReference>